<dbReference type="AlphaFoldDB" id="A0A815QV89"/>
<evidence type="ECO:0000313" key="3">
    <source>
        <dbReference type="Proteomes" id="UP000663829"/>
    </source>
</evidence>
<gene>
    <name evidence="1" type="ORF">GPM918_LOCUS35329</name>
    <name evidence="2" type="ORF">SRO942_LOCUS36051</name>
</gene>
<name>A0A815QV89_9BILA</name>
<protein>
    <submittedName>
        <fullName evidence="1">Uncharacterized protein</fullName>
    </submittedName>
</protein>
<keyword evidence="3" id="KW-1185">Reference proteome</keyword>
<evidence type="ECO:0000313" key="2">
    <source>
        <dbReference type="EMBL" id="CAF4336242.1"/>
    </source>
</evidence>
<accession>A0A815QV89</accession>
<feature type="non-terminal residue" evidence="1">
    <location>
        <position position="1"/>
    </location>
</feature>
<organism evidence="1 3">
    <name type="scientific">Didymodactylos carnosus</name>
    <dbReference type="NCBI Taxonomy" id="1234261"/>
    <lineage>
        <taxon>Eukaryota</taxon>
        <taxon>Metazoa</taxon>
        <taxon>Spiralia</taxon>
        <taxon>Gnathifera</taxon>
        <taxon>Rotifera</taxon>
        <taxon>Eurotatoria</taxon>
        <taxon>Bdelloidea</taxon>
        <taxon>Philodinida</taxon>
        <taxon>Philodinidae</taxon>
        <taxon>Didymodactylos</taxon>
    </lineage>
</organism>
<evidence type="ECO:0000313" key="1">
    <source>
        <dbReference type="EMBL" id="CAF1467434.1"/>
    </source>
</evidence>
<dbReference type="EMBL" id="CAJNOQ010020363">
    <property type="protein sequence ID" value="CAF1467434.1"/>
    <property type="molecule type" value="Genomic_DNA"/>
</dbReference>
<dbReference type="EMBL" id="CAJOBC010085832">
    <property type="protein sequence ID" value="CAF4336242.1"/>
    <property type="molecule type" value="Genomic_DNA"/>
</dbReference>
<sequence length="109" mass="11621">VSRTFVKTISASGISLVPIRATITGILAAGSTEADANYARLYLNVNCTINYSTTCQNSVTCKQTVRTELMDTTSTEQLLVPKPLVVGNSIVAIVDVTYPSILVLPATDR</sequence>
<dbReference type="Proteomes" id="UP000681722">
    <property type="component" value="Unassembled WGS sequence"/>
</dbReference>
<comment type="caution">
    <text evidence="1">The sequence shown here is derived from an EMBL/GenBank/DDBJ whole genome shotgun (WGS) entry which is preliminary data.</text>
</comment>
<dbReference type="Proteomes" id="UP000663829">
    <property type="component" value="Unassembled WGS sequence"/>
</dbReference>
<reference evidence="1" key="1">
    <citation type="submission" date="2021-02" db="EMBL/GenBank/DDBJ databases">
        <authorList>
            <person name="Nowell W R."/>
        </authorList>
    </citation>
    <scope>NUCLEOTIDE SEQUENCE</scope>
</reference>
<proteinExistence type="predicted"/>